<comment type="caution">
    <text evidence="1">The sequence shown here is derived from an EMBL/GenBank/DDBJ whole genome shotgun (WGS) entry which is preliminary data.</text>
</comment>
<protein>
    <submittedName>
        <fullName evidence="1">Uncharacterized protein</fullName>
    </submittedName>
</protein>
<name>A0A124GQ34_PENFR</name>
<gene>
    <name evidence="1" type="ORF">ACN42_g10328</name>
</gene>
<sequence>MRSSPRYQSSAHIALLRRNVCKPVRTSQHETDSFIYVMGFLKIEAVYSPGARQLAKEFENPHPWELQRHTCSLMVVSFLQTINVPNSTSAVD</sequence>
<dbReference type="AlphaFoldDB" id="A0A124GQ34"/>
<dbReference type="EMBL" id="LLXE01000425">
    <property type="protein sequence ID" value="KUM56873.1"/>
    <property type="molecule type" value="Genomic_DNA"/>
</dbReference>
<evidence type="ECO:0000313" key="1">
    <source>
        <dbReference type="EMBL" id="KUM56873.1"/>
    </source>
</evidence>
<evidence type="ECO:0000313" key="2">
    <source>
        <dbReference type="Proteomes" id="UP000055045"/>
    </source>
</evidence>
<organism evidence="1 2">
    <name type="scientific">Penicillium freii</name>
    <dbReference type="NCBI Taxonomy" id="48697"/>
    <lineage>
        <taxon>Eukaryota</taxon>
        <taxon>Fungi</taxon>
        <taxon>Dikarya</taxon>
        <taxon>Ascomycota</taxon>
        <taxon>Pezizomycotina</taxon>
        <taxon>Eurotiomycetes</taxon>
        <taxon>Eurotiomycetidae</taxon>
        <taxon>Eurotiales</taxon>
        <taxon>Aspergillaceae</taxon>
        <taxon>Penicillium</taxon>
    </lineage>
</organism>
<reference evidence="1 2" key="1">
    <citation type="submission" date="2015-10" db="EMBL/GenBank/DDBJ databases">
        <title>Genome sequencing of Penicillium freii.</title>
        <authorList>
            <person name="Nguyen H.D."/>
            <person name="Visagie C.M."/>
            <person name="Seifert K.A."/>
        </authorList>
    </citation>
    <scope>NUCLEOTIDE SEQUENCE [LARGE SCALE GENOMIC DNA]</scope>
    <source>
        <strain evidence="1 2">DAOM 242723</strain>
    </source>
</reference>
<accession>A0A124GQ34</accession>
<dbReference type="Proteomes" id="UP000055045">
    <property type="component" value="Unassembled WGS sequence"/>
</dbReference>
<keyword evidence="2" id="KW-1185">Reference proteome</keyword>
<proteinExistence type="predicted"/>